<dbReference type="SUPFAM" id="SSF51011">
    <property type="entry name" value="Glycosyl hydrolase domain"/>
    <property type="match status" value="1"/>
</dbReference>
<dbReference type="Gene3D" id="2.60.40.1180">
    <property type="entry name" value="Golgi alpha-mannosidase II"/>
    <property type="match status" value="1"/>
</dbReference>
<dbReference type="GO" id="GO:0004553">
    <property type="term" value="F:hydrolase activity, hydrolyzing O-glycosyl compounds"/>
    <property type="evidence" value="ECO:0007669"/>
    <property type="project" value="InterPro"/>
</dbReference>
<comment type="catalytic activity">
    <reaction evidence="1 10">
        <text>Transfers a segment of a (1-&gt;4)-alpha-D-glucan chain to a primary hydroxy group in a similar glucan chain.</text>
        <dbReference type="EC" id="2.4.1.18"/>
    </reaction>
</comment>
<dbReference type="PANTHER" id="PTHR43651:SF3">
    <property type="entry name" value="1,4-ALPHA-GLUCAN-BRANCHING ENZYME"/>
    <property type="match status" value="1"/>
</dbReference>
<feature type="domain" description="Glycosyl hydrolase family 13 catalytic" evidence="12">
    <location>
        <begin position="256"/>
        <end position="591"/>
    </location>
</feature>
<evidence type="ECO:0000259" key="12">
    <source>
        <dbReference type="SMART" id="SM00642"/>
    </source>
</evidence>
<keyword evidence="7 10" id="KW-0808">Transferase</keyword>
<evidence type="ECO:0000256" key="4">
    <source>
        <dbReference type="ARBA" id="ARBA00009000"/>
    </source>
</evidence>
<dbReference type="NCBIfam" id="TIGR01515">
    <property type="entry name" value="branching_enzym"/>
    <property type="match status" value="1"/>
</dbReference>
<evidence type="ECO:0000313" key="14">
    <source>
        <dbReference type="Proteomes" id="UP000297475"/>
    </source>
</evidence>
<evidence type="ECO:0000256" key="11">
    <source>
        <dbReference type="PIRSR" id="PIRSR000463-1"/>
    </source>
</evidence>
<dbReference type="InterPro" id="IPR054169">
    <property type="entry name" value="GlgB_N"/>
</dbReference>
<dbReference type="InterPro" id="IPR006048">
    <property type="entry name" value="A-amylase/branching_C"/>
</dbReference>
<dbReference type="HAMAP" id="MF_00685">
    <property type="entry name" value="GlgB"/>
    <property type="match status" value="1"/>
</dbReference>
<dbReference type="RefSeq" id="WP_135482709.1">
    <property type="nucleotide sequence ID" value="NZ_SRMF01000002.1"/>
</dbReference>
<evidence type="ECO:0000256" key="3">
    <source>
        <dbReference type="ARBA" id="ARBA00004964"/>
    </source>
</evidence>
<dbReference type="Pfam" id="PF02922">
    <property type="entry name" value="CBM_48"/>
    <property type="match status" value="1"/>
</dbReference>
<keyword evidence="14" id="KW-1185">Reference proteome</keyword>
<dbReference type="AlphaFoldDB" id="A0A4Z0WG39"/>
<dbReference type="Pfam" id="PF02806">
    <property type="entry name" value="Alpha-amylase_C"/>
    <property type="match status" value="1"/>
</dbReference>
<dbReference type="EMBL" id="SRMF01000002">
    <property type="protein sequence ID" value="TGG94141.1"/>
    <property type="molecule type" value="Genomic_DNA"/>
</dbReference>
<name>A0A4Z0WG39_9GAMM</name>
<dbReference type="InterPro" id="IPR017853">
    <property type="entry name" value="GH"/>
</dbReference>
<dbReference type="NCBIfam" id="NF003811">
    <property type="entry name" value="PRK05402.1"/>
    <property type="match status" value="1"/>
</dbReference>
<evidence type="ECO:0000256" key="7">
    <source>
        <dbReference type="ARBA" id="ARBA00022679"/>
    </source>
</evidence>
<dbReference type="GO" id="GO:0005978">
    <property type="term" value="P:glycogen biosynthetic process"/>
    <property type="evidence" value="ECO:0007669"/>
    <property type="project" value="UniProtKB-UniRule"/>
</dbReference>
<reference evidence="13 14" key="1">
    <citation type="submission" date="2019-04" db="EMBL/GenBank/DDBJ databases">
        <title>Natronospirillum operosus gen. nov., sp. nov., a haloalkaliphilic satellite isolated from decaying biomass of laboratory culture of cyanobacterium Geitlerinema sp. and proposal of Natronospirillaceae fam. nov. and Saccharospirillaceae fam. nov.</title>
        <authorList>
            <person name="Kevbrin V."/>
            <person name="Boltyanskaya Y."/>
            <person name="Koziaeva V."/>
            <person name="Grouzdev D.S."/>
            <person name="Park M."/>
            <person name="Cho J."/>
        </authorList>
    </citation>
    <scope>NUCLEOTIDE SEQUENCE [LARGE SCALE GENOMIC DNA]</scope>
    <source>
        <strain evidence="13 14">G-116</strain>
    </source>
</reference>
<dbReference type="NCBIfam" id="NF008967">
    <property type="entry name" value="PRK12313.1"/>
    <property type="match status" value="1"/>
</dbReference>
<dbReference type="GO" id="GO:0005829">
    <property type="term" value="C:cytosol"/>
    <property type="evidence" value="ECO:0007669"/>
    <property type="project" value="TreeGrafter"/>
</dbReference>
<dbReference type="PIRSF" id="PIRSF000463">
    <property type="entry name" value="GlgB"/>
    <property type="match status" value="1"/>
</dbReference>
<dbReference type="SUPFAM" id="SSF51445">
    <property type="entry name" value="(Trans)glycosidases"/>
    <property type="match status" value="1"/>
</dbReference>
<dbReference type="OrthoDB" id="9800174at2"/>
<evidence type="ECO:0000256" key="8">
    <source>
        <dbReference type="ARBA" id="ARBA00023056"/>
    </source>
</evidence>
<comment type="subunit">
    <text evidence="10">Monomer.</text>
</comment>
<dbReference type="InterPro" id="IPR004193">
    <property type="entry name" value="Glyco_hydro_13_N"/>
</dbReference>
<dbReference type="PANTHER" id="PTHR43651">
    <property type="entry name" value="1,4-ALPHA-GLUCAN-BRANCHING ENZYME"/>
    <property type="match status" value="1"/>
</dbReference>
<evidence type="ECO:0000256" key="9">
    <source>
        <dbReference type="ARBA" id="ARBA00023277"/>
    </source>
</evidence>
<sequence>MHAANELAHATHARPFDDLGLHLGPDSKGLVLRAWMPGAEAIEAAELKSGKELGQLTCLDDRGLFELRLPRRRKRFSYRLTITLDGHRFDLLDAYQFAERAQQDFPCSAETLYHNMGARLCQATTPEGRAIEGVRFAVYAPNARAVSVIGDFNQWDGRRHPMMSHQDGIWRLFIPDLAPGAQYKFELKDASGQVLPHKQDPCGDWHAQHPAFHSVVWDQTAYVWQDQAWQQREPADLRQQPMSIYELHAGSWRTHNDGTALNYRELAAQLIPYLLDLGYTHIELMPISEYPFDGSWGYQPVGLFAPTSRFGTPDDFKAFVDQCHQAGIGVIVDWVPAHFPADPHGLARFDGTALYEYEDPRRGWHPDWNSFIYDYGRCHVTDFLISSALTWLEHYHVDGIRVDAVASLLYLDYSRAAGDWVPNVDGGNENYEAIAFIRRFNEAVYGRFPHCFTVAEESTSFPGVSRPTYAGGLGFGFKWNMGWMHDTLNYVQKDPIYRQHHHNELTFSLVYAFDENFVLPLSHDEVVHGKGTILDRMPGDEWQQMANLRNYYAFMYTHPGKKLNFMGNEFASTREWSHQRGLDWWLLDHDRHRGCQHLVRDLNRLYTTEPALHRLDHEPGGFRWINHEDAAASVISFCRFGDQGELMVVVCNFTPVPHEQYRIGVPEPGRYEVIMNTDSEYYWGSNFDAGQYHDSHDQAWNGLPVSLTLRLPPLASLILKKS</sequence>
<dbReference type="UniPathway" id="UPA00164"/>
<dbReference type="Pfam" id="PF00128">
    <property type="entry name" value="Alpha-amylase"/>
    <property type="match status" value="1"/>
</dbReference>
<keyword evidence="8 10" id="KW-0320">Glycogen biosynthesis</keyword>
<protein>
    <recommendedName>
        <fullName evidence="10">1,4-alpha-glucan branching enzyme GlgB</fullName>
        <ecNumber evidence="10">2.4.1.18</ecNumber>
    </recommendedName>
    <alternativeName>
        <fullName evidence="10">1,4-alpha-D-glucan:1,4-alpha-D-glucan 6-glucosyl-transferase</fullName>
    </alternativeName>
    <alternativeName>
        <fullName evidence="10">Alpha-(1-&gt;4)-glucan branching enzyme</fullName>
    </alternativeName>
    <alternativeName>
        <fullName evidence="10">Glycogen branching enzyme</fullName>
        <shortName evidence="10">BE</shortName>
    </alternativeName>
</protein>
<dbReference type="SUPFAM" id="SSF81296">
    <property type="entry name" value="E set domains"/>
    <property type="match status" value="1"/>
</dbReference>
<comment type="caution">
    <text evidence="13">The sequence shown here is derived from an EMBL/GenBank/DDBJ whole genome shotgun (WGS) entry which is preliminary data.</text>
</comment>
<organism evidence="13 14">
    <name type="scientific">Natronospirillum operosum</name>
    <dbReference type="NCBI Taxonomy" id="2759953"/>
    <lineage>
        <taxon>Bacteria</taxon>
        <taxon>Pseudomonadati</taxon>
        <taxon>Pseudomonadota</taxon>
        <taxon>Gammaproteobacteria</taxon>
        <taxon>Oceanospirillales</taxon>
        <taxon>Natronospirillaceae</taxon>
        <taxon>Natronospirillum</taxon>
    </lineage>
</organism>
<dbReference type="InterPro" id="IPR013780">
    <property type="entry name" value="Glyco_hydro_b"/>
</dbReference>
<dbReference type="InterPro" id="IPR014756">
    <property type="entry name" value="Ig_E-set"/>
</dbReference>
<gene>
    <name evidence="10 13" type="primary">glgB</name>
    <name evidence="13" type="ORF">E4656_08190</name>
</gene>
<dbReference type="GO" id="GO:0043169">
    <property type="term" value="F:cation binding"/>
    <property type="evidence" value="ECO:0007669"/>
    <property type="project" value="InterPro"/>
</dbReference>
<dbReference type="CDD" id="cd02855">
    <property type="entry name" value="E_set_GBE_prok_N"/>
    <property type="match status" value="1"/>
</dbReference>
<keyword evidence="6 10" id="KW-0328">Glycosyltransferase</keyword>
<evidence type="ECO:0000313" key="13">
    <source>
        <dbReference type="EMBL" id="TGG94141.1"/>
    </source>
</evidence>
<dbReference type="FunFam" id="3.20.20.80:FF:000003">
    <property type="entry name" value="1,4-alpha-glucan branching enzyme GlgB"/>
    <property type="match status" value="1"/>
</dbReference>
<dbReference type="Pfam" id="PF22019">
    <property type="entry name" value="GlgB_N"/>
    <property type="match status" value="1"/>
</dbReference>
<dbReference type="InterPro" id="IPR006407">
    <property type="entry name" value="GlgB"/>
</dbReference>
<dbReference type="InterPro" id="IPR044143">
    <property type="entry name" value="GlgB_N_E_set_prok"/>
</dbReference>
<evidence type="ECO:0000256" key="6">
    <source>
        <dbReference type="ARBA" id="ARBA00022676"/>
    </source>
</evidence>
<comment type="similarity">
    <text evidence="4 10">Belongs to the glycosyl hydrolase 13 family. GlgB subfamily.</text>
</comment>
<dbReference type="Proteomes" id="UP000297475">
    <property type="component" value="Unassembled WGS sequence"/>
</dbReference>
<keyword evidence="5 10" id="KW-0321">Glycogen metabolism</keyword>
<dbReference type="FunFam" id="2.60.40.1180:FF:000002">
    <property type="entry name" value="1,4-alpha-glucan branching enzyme GlgB"/>
    <property type="match status" value="1"/>
</dbReference>
<comment type="function">
    <text evidence="2 10">Catalyzes the formation of the alpha-1,6-glucosidic linkages in glycogen by scission of a 1,4-alpha-linked oligosaccharide from growing alpha-1,4-glucan chains and the subsequent attachment of the oligosaccharide to the alpha-1,6 position.</text>
</comment>
<feature type="active site" description="Proton donor" evidence="10 11">
    <location>
        <position position="456"/>
    </location>
</feature>
<dbReference type="InterPro" id="IPR013783">
    <property type="entry name" value="Ig-like_fold"/>
</dbReference>
<evidence type="ECO:0000256" key="10">
    <source>
        <dbReference type="HAMAP-Rule" id="MF_00685"/>
    </source>
</evidence>
<keyword evidence="9 10" id="KW-0119">Carbohydrate metabolism</keyword>
<accession>A0A4Z0WG39</accession>
<dbReference type="GO" id="GO:0003844">
    <property type="term" value="F:1,4-alpha-glucan branching enzyme activity"/>
    <property type="evidence" value="ECO:0007669"/>
    <property type="project" value="UniProtKB-UniRule"/>
</dbReference>
<dbReference type="Gene3D" id="2.60.40.10">
    <property type="entry name" value="Immunoglobulins"/>
    <property type="match status" value="2"/>
</dbReference>
<dbReference type="InterPro" id="IPR037439">
    <property type="entry name" value="Branching_enzy"/>
</dbReference>
<dbReference type="Gene3D" id="3.20.20.80">
    <property type="entry name" value="Glycosidases"/>
    <property type="match status" value="1"/>
</dbReference>
<dbReference type="CDD" id="cd11322">
    <property type="entry name" value="AmyAc_Glg_BE"/>
    <property type="match status" value="1"/>
</dbReference>
<dbReference type="InterPro" id="IPR006047">
    <property type="entry name" value="GH13_cat_dom"/>
</dbReference>
<evidence type="ECO:0000256" key="5">
    <source>
        <dbReference type="ARBA" id="ARBA00022600"/>
    </source>
</evidence>
<dbReference type="EC" id="2.4.1.18" evidence="10"/>
<dbReference type="SMART" id="SM00642">
    <property type="entry name" value="Aamy"/>
    <property type="match status" value="1"/>
</dbReference>
<proteinExistence type="inferred from homology"/>
<evidence type="ECO:0000256" key="1">
    <source>
        <dbReference type="ARBA" id="ARBA00000826"/>
    </source>
</evidence>
<evidence type="ECO:0000256" key="2">
    <source>
        <dbReference type="ARBA" id="ARBA00002953"/>
    </source>
</evidence>
<feature type="active site" description="Nucleophile" evidence="10 11">
    <location>
        <position position="403"/>
    </location>
</feature>
<comment type="pathway">
    <text evidence="3 10">Glycan biosynthesis; glycogen biosynthesis.</text>
</comment>